<proteinExistence type="predicted"/>
<dbReference type="Proteomes" id="UP000053259">
    <property type="component" value="Unassembled WGS sequence"/>
</dbReference>
<evidence type="ECO:0000313" key="2">
    <source>
        <dbReference type="Proteomes" id="UP000053259"/>
    </source>
</evidence>
<dbReference type="GeneID" id="27310529"/>
<organism evidence="1 2">
    <name type="scientific">Verruconis gallopava</name>
    <dbReference type="NCBI Taxonomy" id="253628"/>
    <lineage>
        <taxon>Eukaryota</taxon>
        <taxon>Fungi</taxon>
        <taxon>Dikarya</taxon>
        <taxon>Ascomycota</taxon>
        <taxon>Pezizomycotina</taxon>
        <taxon>Dothideomycetes</taxon>
        <taxon>Pleosporomycetidae</taxon>
        <taxon>Venturiales</taxon>
        <taxon>Sympoventuriaceae</taxon>
        <taxon>Verruconis</taxon>
    </lineage>
</organism>
<reference evidence="1 2" key="1">
    <citation type="submission" date="2015-01" db="EMBL/GenBank/DDBJ databases">
        <title>The Genome Sequence of Ochroconis gallopava CBS43764.</title>
        <authorList>
            <consortium name="The Broad Institute Genomics Platform"/>
            <person name="Cuomo C."/>
            <person name="de Hoog S."/>
            <person name="Gorbushina A."/>
            <person name="Stielow B."/>
            <person name="Teixiera M."/>
            <person name="Abouelleil A."/>
            <person name="Chapman S.B."/>
            <person name="Priest M."/>
            <person name="Young S.K."/>
            <person name="Wortman J."/>
            <person name="Nusbaum C."/>
            <person name="Birren B."/>
        </authorList>
    </citation>
    <scope>NUCLEOTIDE SEQUENCE [LARGE SCALE GENOMIC DNA]</scope>
    <source>
        <strain evidence="1 2">CBS 43764</strain>
    </source>
</reference>
<evidence type="ECO:0000313" key="1">
    <source>
        <dbReference type="EMBL" id="KIW06880.1"/>
    </source>
</evidence>
<protein>
    <submittedName>
        <fullName evidence="1">Uncharacterized protein</fullName>
    </submittedName>
</protein>
<gene>
    <name evidence="1" type="ORF">PV09_02556</name>
</gene>
<dbReference type="VEuPathDB" id="FungiDB:PV09_02556"/>
<dbReference type="HOGENOM" id="CLU_1636727_0_0_1"/>
<sequence length="162" mass="18358">MSERSIRTSVHLPVNFVLHTARSFILPQFQKHKPQQPSKSMLFKTAVFVLTSALSVAAHPALQQLNARGSDTYTCGNAYDDCQGSGRGEWVCWADDETKTCGKWSGNELEKHWDKPLKDYCKKKAYCCMNDPFVDIDINILGLIDIDIELTLEDRCEGSQIW</sequence>
<name>A0A0D2AJZ0_9PEZI</name>
<accession>A0A0D2AJZ0</accession>
<keyword evidence="2" id="KW-1185">Reference proteome</keyword>
<dbReference type="RefSeq" id="XP_016216749.1">
    <property type="nucleotide sequence ID" value="XM_016355613.1"/>
</dbReference>
<dbReference type="InParanoid" id="A0A0D2AJZ0"/>
<dbReference type="EMBL" id="KN847534">
    <property type="protein sequence ID" value="KIW06880.1"/>
    <property type="molecule type" value="Genomic_DNA"/>
</dbReference>
<dbReference type="AlphaFoldDB" id="A0A0D2AJZ0"/>